<evidence type="ECO:0000313" key="5">
    <source>
        <dbReference type="EMBL" id="MDT0619462.1"/>
    </source>
</evidence>
<dbReference type="PROSITE" id="PS00087">
    <property type="entry name" value="SOD_CU_ZN_1"/>
    <property type="match status" value="1"/>
</dbReference>
<dbReference type="EMBL" id="JAVRHY010000015">
    <property type="protein sequence ID" value="MDT0619462.1"/>
    <property type="molecule type" value="Genomic_DNA"/>
</dbReference>
<feature type="region of interest" description="Disordered" evidence="2">
    <location>
        <begin position="25"/>
        <end position="56"/>
    </location>
</feature>
<keyword evidence="3" id="KW-0732">Signal</keyword>
<feature type="compositionally biased region" description="Acidic residues" evidence="2">
    <location>
        <begin position="42"/>
        <end position="56"/>
    </location>
</feature>
<proteinExistence type="inferred from homology"/>
<keyword evidence="6" id="KW-1185">Reference proteome</keyword>
<sequence>MRNFWMIAALCAGAFTITACSEGDQQQAEEAMEDAQATAEQAADDAAEATEEAMDDAGEAMDDMDDAADEAMAEEPTASDNQVTATLEEVDGSGVTGQVEFTAMGEDIQVYAEASGMSAGKHAFHVHANGDCGDNAQAAGPHLKFPTDGDDVIHGNLGEFNVADTGSDNELITLEGLSLDAVRGKAVVVHAKGNDPTEPPAGAAGGRIACGVIN</sequence>
<comment type="caution">
    <text evidence="5">The sequence shown here is derived from an EMBL/GenBank/DDBJ whole genome shotgun (WGS) entry which is preliminary data.</text>
</comment>
<evidence type="ECO:0000313" key="6">
    <source>
        <dbReference type="Proteomes" id="UP001259982"/>
    </source>
</evidence>
<gene>
    <name evidence="5" type="ORF">RM531_13370</name>
</gene>
<evidence type="ECO:0000256" key="1">
    <source>
        <dbReference type="ARBA" id="ARBA00010457"/>
    </source>
</evidence>
<dbReference type="Pfam" id="PF00080">
    <property type="entry name" value="Sod_Cu"/>
    <property type="match status" value="1"/>
</dbReference>
<dbReference type="RefSeq" id="WP_311659913.1">
    <property type="nucleotide sequence ID" value="NZ_JAVRHY010000015.1"/>
</dbReference>
<evidence type="ECO:0000256" key="3">
    <source>
        <dbReference type="SAM" id="SignalP"/>
    </source>
</evidence>
<comment type="similarity">
    <text evidence="1">Belongs to the Cu-Zn superoxide dismutase family.</text>
</comment>
<reference evidence="5 6" key="1">
    <citation type="submission" date="2023-09" db="EMBL/GenBank/DDBJ databases">
        <authorList>
            <person name="Rey-Velasco X."/>
        </authorList>
    </citation>
    <scope>NUCLEOTIDE SEQUENCE [LARGE SCALE GENOMIC DNA]</scope>
    <source>
        <strain evidence="5 6">P385</strain>
    </source>
</reference>
<dbReference type="SUPFAM" id="SSF49329">
    <property type="entry name" value="Cu,Zn superoxide dismutase-like"/>
    <property type="match status" value="1"/>
</dbReference>
<dbReference type="Proteomes" id="UP001259982">
    <property type="component" value="Unassembled WGS sequence"/>
</dbReference>
<organism evidence="5 6">
    <name type="scientific">Spectribacter acetivorans</name>
    <dbReference type="NCBI Taxonomy" id="3075603"/>
    <lineage>
        <taxon>Bacteria</taxon>
        <taxon>Pseudomonadati</taxon>
        <taxon>Pseudomonadota</taxon>
        <taxon>Gammaproteobacteria</taxon>
        <taxon>Salinisphaerales</taxon>
        <taxon>Salinisphaeraceae</taxon>
        <taxon>Spectribacter</taxon>
    </lineage>
</organism>
<dbReference type="PANTHER" id="PTHR10003">
    <property type="entry name" value="SUPEROXIDE DISMUTASE CU-ZN -RELATED"/>
    <property type="match status" value="1"/>
</dbReference>
<accession>A0ABU3BAH4</accession>
<dbReference type="InterPro" id="IPR024134">
    <property type="entry name" value="SOD_Cu/Zn_/chaperone"/>
</dbReference>
<protein>
    <submittedName>
        <fullName evidence="5">Superoxide dismutase family protein</fullName>
    </submittedName>
</protein>
<dbReference type="InterPro" id="IPR036423">
    <property type="entry name" value="SOD-like_Cu/Zn_dom_sf"/>
</dbReference>
<dbReference type="PROSITE" id="PS51257">
    <property type="entry name" value="PROKAR_LIPOPROTEIN"/>
    <property type="match status" value="1"/>
</dbReference>
<feature type="domain" description="Superoxide dismutase copper/zinc binding" evidence="4">
    <location>
        <begin position="95"/>
        <end position="213"/>
    </location>
</feature>
<dbReference type="InterPro" id="IPR001424">
    <property type="entry name" value="SOD_Cu_Zn_dom"/>
</dbReference>
<evidence type="ECO:0000259" key="4">
    <source>
        <dbReference type="Pfam" id="PF00080"/>
    </source>
</evidence>
<evidence type="ECO:0000256" key="2">
    <source>
        <dbReference type="SAM" id="MobiDB-lite"/>
    </source>
</evidence>
<name>A0ABU3BAH4_9GAMM</name>
<feature type="signal peptide" evidence="3">
    <location>
        <begin position="1"/>
        <end position="21"/>
    </location>
</feature>
<dbReference type="Gene3D" id="2.60.40.200">
    <property type="entry name" value="Superoxide dismutase, copper/zinc binding domain"/>
    <property type="match status" value="1"/>
</dbReference>
<dbReference type="InterPro" id="IPR018152">
    <property type="entry name" value="SOD_Cu/Zn_BS"/>
</dbReference>
<feature type="chain" id="PRO_5045843318" evidence="3">
    <location>
        <begin position="22"/>
        <end position="214"/>
    </location>
</feature>
<feature type="compositionally biased region" description="Low complexity" evidence="2">
    <location>
        <begin position="25"/>
        <end position="41"/>
    </location>
</feature>